<gene>
    <name evidence="1" type="ORF">E5L68_001590</name>
</gene>
<dbReference type="EMBL" id="SRMP02000001">
    <property type="protein sequence ID" value="MFN0290062.1"/>
    <property type="molecule type" value="Genomic_DNA"/>
</dbReference>
<proteinExistence type="predicted"/>
<comment type="caution">
    <text evidence="1">The sequence shown here is derived from an EMBL/GenBank/DDBJ whole genome shotgun (WGS) entry which is preliminary data.</text>
</comment>
<reference evidence="1 2" key="1">
    <citation type="submission" date="2024-12" db="EMBL/GenBank/DDBJ databases">
        <authorList>
            <person name="Hu S."/>
        </authorList>
    </citation>
    <scope>NUCLEOTIDE SEQUENCE [LARGE SCALE GENOMIC DNA]</scope>
    <source>
        <strain evidence="1 2">P-25</strain>
    </source>
</reference>
<accession>A0ABW9JCH5</accession>
<dbReference type="Proteomes" id="UP001517367">
    <property type="component" value="Unassembled WGS sequence"/>
</dbReference>
<name>A0ABW9JCH5_9SPHI</name>
<organism evidence="1 2">
    <name type="scientific">Pedobacter helvus</name>
    <dbReference type="NCBI Taxonomy" id="2563444"/>
    <lineage>
        <taxon>Bacteria</taxon>
        <taxon>Pseudomonadati</taxon>
        <taxon>Bacteroidota</taxon>
        <taxon>Sphingobacteriia</taxon>
        <taxon>Sphingobacteriales</taxon>
        <taxon>Sphingobacteriaceae</taxon>
        <taxon>Pedobacter</taxon>
    </lineage>
</organism>
<protein>
    <submittedName>
        <fullName evidence="1">Uncharacterized protein</fullName>
    </submittedName>
</protein>
<dbReference type="RefSeq" id="WP_138727657.1">
    <property type="nucleotide sequence ID" value="NZ_SRMP02000001.1"/>
</dbReference>
<evidence type="ECO:0000313" key="2">
    <source>
        <dbReference type="Proteomes" id="UP001517367"/>
    </source>
</evidence>
<keyword evidence="2" id="KW-1185">Reference proteome</keyword>
<evidence type="ECO:0000313" key="1">
    <source>
        <dbReference type="EMBL" id="MFN0290062.1"/>
    </source>
</evidence>
<sequence>MNEEYFKNVEPYLIKLNVDLNRLYAAFDIMDTLFEQGSFSRQFIEDCRKQFDENTLCKEQLILFDTTLVNKPEDVKTLLEKFDKLFDDEEFIEKRFHDHRNELTLALLLIHNAYWAVPVIDVVKSKKLKKDTTYNDLSEKNKNLFQLQELAQVVEILISYQEKGINTSSSLLLQYSNKNAKLSSQIFQDWVIDALEKKLDQSTFGEIGDSMGIALEYFEAKEKNDYTGLKARLKNIKRRDAFKAQSPIKNEAITNISLLIRHYLQTHELLPKNTLLPSIFLKFMSKSFEIFGIRVSEFKVADTNDIENLKKIISPRVKKLIISSQKNISV</sequence>